<evidence type="ECO:0000256" key="1">
    <source>
        <dbReference type="ARBA" id="ARBA00005614"/>
    </source>
</evidence>
<dbReference type="PANTHER" id="PTHR47268:SF4">
    <property type="entry name" value="ACYLPHOSPHATASE"/>
    <property type="match status" value="1"/>
</dbReference>
<dbReference type="eggNOG" id="COG1254">
    <property type="taxonomic scope" value="Bacteria"/>
</dbReference>
<dbReference type="STRING" id="385682.SAMN05444380_11777"/>
<sequence>MKRVRVIVSGRVQGVGFRYFVQEQAYRFSIKGYVKNMPGGSVEIDAEGEEKQLDNFLAACRRGTVHAQIDKFVVKQIPEYGYTRFRIRHCSDF</sequence>
<keyword evidence="4 5" id="KW-0378">Hydrolase</keyword>
<dbReference type="InterPro" id="IPR017968">
    <property type="entry name" value="Acylphosphatase_CS"/>
</dbReference>
<keyword evidence="9" id="KW-1185">Reference proteome</keyword>
<evidence type="ECO:0000313" key="8">
    <source>
        <dbReference type="EMBL" id="SFE74273.1"/>
    </source>
</evidence>
<comment type="catalytic activity">
    <reaction evidence="3 4 5">
        <text>an acyl phosphate + H2O = a carboxylate + phosphate + H(+)</text>
        <dbReference type="Rhea" id="RHEA:14965"/>
        <dbReference type="ChEBI" id="CHEBI:15377"/>
        <dbReference type="ChEBI" id="CHEBI:15378"/>
        <dbReference type="ChEBI" id="CHEBI:29067"/>
        <dbReference type="ChEBI" id="CHEBI:43474"/>
        <dbReference type="ChEBI" id="CHEBI:59918"/>
        <dbReference type="EC" id="3.6.1.7"/>
    </reaction>
</comment>
<evidence type="ECO:0000256" key="5">
    <source>
        <dbReference type="RuleBase" id="RU000553"/>
    </source>
</evidence>
<evidence type="ECO:0000313" key="9">
    <source>
        <dbReference type="Proteomes" id="UP000181976"/>
    </source>
</evidence>
<evidence type="ECO:0000256" key="3">
    <source>
        <dbReference type="ARBA" id="ARBA00047645"/>
    </source>
</evidence>
<dbReference type="PROSITE" id="PS00151">
    <property type="entry name" value="ACYLPHOSPHATASE_2"/>
    <property type="match status" value="1"/>
</dbReference>
<dbReference type="InterPro" id="IPR036046">
    <property type="entry name" value="Acylphosphatase-like_dom_sf"/>
</dbReference>
<dbReference type="FunCoup" id="A0A1I2D2J2">
    <property type="interactions" value="255"/>
</dbReference>
<dbReference type="EMBL" id="FONA01000017">
    <property type="protein sequence ID" value="SFE74273.1"/>
    <property type="molecule type" value="Genomic_DNA"/>
</dbReference>
<reference evidence="8 9" key="1">
    <citation type="submission" date="2016-10" db="EMBL/GenBank/DDBJ databases">
        <authorList>
            <person name="de Groot N.N."/>
        </authorList>
    </citation>
    <scope>NUCLEOTIDE SEQUENCE [LARGE SCALE GENOMIC DNA]</scope>
    <source>
        <strain evidence="8 9">DSM 19012</strain>
    </source>
</reference>
<dbReference type="PROSITE" id="PS51160">
    <property type="entry name" value="ACYLPHOSPHATASE_3"/>
    <property type="match status" value="1"/>
</dbReference>
<feature type="domain" description="Acylphosphatase-like" evidence="7">
    <location>
        <begin position="3"/>
        <end position="89"/>
    </location>
</feature>
<gene>
    <name evidence="8" type="ORF">SAMN05444380_11777</name>
</gene>
<evidence type="ECO:0000256" key="4">
    <source>
        <dbReference type="PROSITE-ProRule" id="PRU00520"/>
    </source>
</evidence>
<organism evidence="8 9">
    <name type="scientific">Thermophagus xiamenensis</name>
    <dbReference type="NCBI Taxonomy" id="385682"/>
    <lineage>
        <taxon>Bacteria</taxon>
        <taxon>Pseudomonadati</taxon>
        <taxon>Bacteroidota</taxon>
        <taxon>Bacteroidia</taxon>
        <taxon>Marinilabiliales</taxon>
        <taxon>Marinilabiliaceae</taxon>
        <taxon>Thermophagus</taxon>
    </lineage>
</organism>
<dbReference type="OrthoDB" id="9808093at2"/>
<dbReference type="AlphaFoldDB" id="A0A1I2D2J2"/>
<dbReference type="PANTHER" id="PTHR47268">
    <property type="entry name" value="ACYLPHOSPHATASE"/>
    <property type="match status" value="1"/>
</dbReference>
<dbReference type="Pfam" id="PF00708">
    <property type="entry name" value="Acylphosphatase"/>
    <property type="match status" value="1"/>
</dbReference>
<evidence type="ECO:0000256" key="6">
    <source>
        <dbReference type="RuleBase" id="RU004168"/>
    </source>
</evidence>
<evidence type="ECO:0000256" key="2">
    <source>
        <dbReference type="ARBA" id="ARBA00012150"/>
    </source>
</evidence>
<proteinExistence type="inferred from homology"/>
<dbReference type="InParanoid" id="A0A1I2D2J2"/>
<dbReference type="InterPro" id="IPR020456">
    <property type="entry name" value="Acylphosphatase"/>
</dbReference>
<dbReference type="InterPro" id="IPR001792">
    <property type="entry name" value="Acylphosphatase-like_dom"/>
</dbReference>
<dbReference type="PROSITE" id="PS00150">
    <property type="entry name" value="ACYLPHOSPHATASE_1"/>
    <property type="match status" value="1"/>
</dbReference>
<protein>
    <recommendedName>
        <fullName evidence="2 4">Acylphosphatase</fullName>
        <ecNumber evidence="2 4">3.6.1.7</ecNumber>
    </recommendedName>
</protein>
<comment type="similarity">
    <text evidence="1 6">Belongs to the acylphosphatase family.</text>
</comment>
<dbReference type="RefSeq" id="WP_044138685.1">
    <property type="nucleotide sequence ID" value="NZ_AFSL01000060.1"/>
</dbReference>
<dbReference type="EC" id="3.6.1.7" evidence="2 4"/>
<feature type="active site" evidence="4">
    <location>
        <position position="36"/>
    </location>
</feature>
<name>A0A1I2D2J2_9BACT</name>
<accession>A0A1I2D2J2</accession>
<dbReference type="Gene3D" id="3.30.70.100">
    <property type="match status" value="1"/>
</dbReference>
<evidence type="ECO:0000259" key="7">
    <source>
        <dbReference type="PROSITE" id="PS51160"/>
    </source>
</evidence>
<dbReference type="GO" id="GO:0003998">
    <property type="term" value="F:acylphosphatase activity"/>
    <property type="evidence" value="ECO:0007669"/>
    <property type="project" value="UniProtKB-EC"/>
</dbReference>
<dbReference type="SUPFAM" id="SSF54975">
    <property type="entry name" value="Acylphosphatase/BLUF domain-like"/>
    <property type="match status" value="1"/>
</dbReference>
<feature type="active site" evidence="4">
    <location>
        <position position="18"/>
    </location>
</feature>
<dbReference type="Proteomes" id="UP000181976">
    <property type="component" value="Unassembled WGS sequence"/>
</dbReference>